<dbReference type="PANTHER" id="PTHR30250:SF11">
    <property type="entry name" value="O-ANTIGEN TRANSPORTER-RELATED"/>
    <property type="match status" value="1"/>
</dbReference>
<organism evidence="7 8">
    <name type="scientific">Candidatus Shapirobacteria bacterium CG07_land_8_20_14_0_80_39_12</name>
    <dbReference type="NCBI Taxonomy" id="1974480"/>
    <lineage>
        <taxon>Bacteria</taxon>
        <taxon>Candidatus Shapironibacteriota</taxon>
    </lineage>
</organism>
<sequence>MVLGLLPRLIIGLAYGQEYLQAAPVLALLGASLILFFLNALPGNIIQNSPQFKKFLPWAFLNFLVILVLCLILIPRYSIVGAAWAVIGGEVVGLIINNLFVWRILKK</sequence>
<dbReference type="EMBL" id="PEXA01000015">
    <property type="protein sequence ID" value="PIU33353.1"/>
    <property type="molecule type" value="Genomic_DNA"/>
</dbReference>
<evidence type="ECO:0000313" key="8">
    <source>
        <dbReference type="Proteomes" id="UP000229559"/>
    </source>
</evidence>
<comment type="subcellular location">
    <subcellularLocation>
        <location evidence="1">Cell membrane</location>
        <topology evidence="1">Multi-pass membrane protein</topology>
    </subcellularLocation>
</comment>
<feature type="transmembrane region" description="Helical" evidence="6">
    <location>
        <begin position="83"/>
        <end position="105"/>
    </location>
</feature>
<evidence type="ECO:0000256" key="6">
    <source>
        <dbReference type="SAM" id="Phobius"/>
    </source>
</evidence>
<keyword evidence="5 6" id="KW-0472">Membrane</keyword>
<dbReference type="GO" id="GO:0005886">
    <property type="term" value="C:plasma membrane"/>
    <property type="evidence" value="ECO:0007669"/>
    <property type="project" value="UniProtKB-SubCell"/>
</dbReference>
<feature type="transmembrane region" description="Helical" evidence="6">
    <location>
        <begin position="26"/>
        <end position="46"/>
    </location>
</feature>
<reference evidence="8" key="1">
    <citation type="submission" date="2017-09" db="EMBL/GenBank/DDBJ databases">
        <title>Depth-based differentiation of microbial function through sediment-hosted aquifers and enrichment of novel symbionts in the deep terrestrial subsurface.</title>
        <authorList>
            <person name="Probst A.J."/>
            <person name="Ladd B."/>
            <person name="Jarett J.K."/>
            <person name="Geller-Mcgrath D.E."/>
            <person name="Sieber C.M.K."/>
            <person name="Emerson J.B."/>
            <person name="Anantharaman K."/>
            <person name="Thomas B.C."/>
            <person name="Malmstrom R."/>
            <person name="Stieglmeier M."/>
            <person name="Klingl A."/>
            <person name="Woyke T."/>
            <person name="Ryan C.M."/>
            <person name="Banfield J.F."/>
        </authorList>
    </citation>
    <scope>NUCLEOTIDE SEQUENCE [LARGE SCALE GENOMIC DNA]</scope>
</reference>
<comment type="caution">
    <text evidence="7">The sequence shown here is derived from an EMBL/GenBank/DDBJ whole genome shotgun (WGS) entry which is preliminary data.</text>
</comment>
<dbReference type="PANTHER" id="PTHR30250">
    <property type="entry name" value="PST FAMILY PREDICTED COLANIC ACID TRANSPORTER"/>
    <property type="match status" value="1"/>
</dbReference>
<evidence type="ECO:0000256" key="2">
    <source>
        <dbReference type="ARBA" id="ARBA00022475"/>
    </source>
</evidence>
<protein>
    <submittedName>
        <fullName evidence="7">Uncharacterized protein</fullName>
    </submittedName>
</protein>
<gene>
    <name evidence="7" type="ORF">COT04_00450</name>
</gene>
<dbReference type="InterPro" id="IPR050833">
    <property type="entry name" value="Poly_Biosynth_Transport"/>
</dbReference>
<dbReference type="Proteomes" id="UP000229559">
    <property type="component" value="Unassembled WGS sequence"/>
</dbReference>
<evidence type="ECO:0000256" key="1">
    <source>
        <dbReference type="ARBA" id="ARBA00004651"/>
    </source>
</evidence>
<keyword evidence="2" id="KW-1003">Cell membrane</keyword>
<evidence type="ECO:0000256" key="5">
    <source>
        <dbReference type="ARBA" id="ARBA00023136"/>
    </source>
</evidence>
<evidence type="ECO:0000313" key="7">
    <source>
        <dbReference type="EMBL" id="PIU33353.1"/>
    </source>
</evidence>
<feature type="transmembrane region" description="Helical" evidence="6">
    <location>
        <begin position="58"/>
        <end position="77"/>
    </location>
</feature>
<accession>A0A2M6YQH0</accession>
<name>A0A2M6YQH0_9BACT</name>
<keyword evidence="3 6" id="KW-0812">Transmembrane</keyword>
<evidence type="ECO:0000256" key="3">
    <source>
        <dbReference type="ARBA" id="ARBA00022692"/>
    </source>
</evidence>
<evidence type="ECO:0000256" key="4">
    <source>
        <dbReference type="ARBA" id="ARBA00022989"/>
    </source>
</evidence>
<dbReference type="AlphaFoldDB" id="A0A2M6YQH0"/>
<keyword evidence="4 6" id="KW-1133">Transmembrane helix</keyword>
<proteinExistence type="predicted"/>